<feature type="region of interest" description="Disordered" evidence="1">
    <location>
        <begin position="136"/>
        <end position="158"/>
    </location>
</feature>
<feature type="compositionally biased region" description="Acidic residues" evidence="1">
    <location>
        <begin position="137"/>
        <end position="150"/>
    </location>
</feature>
<reference evidence="2" key="1">
    <citation type="submission" date="2023-02" db="EMBL/GenBank/DDBJ databases">
        <title>Genome of toxic invasive species Heracleum sosnowskyi carries increased number of genes despite the absence of recent whole-genome duplications.</title>
        <authorList>
            <person name="Schelkunov M."/>
            <person name="Shtratnikova V."/>
            <person name="Makarenko M."/>
            <person name="Klepikova A."/>
            <person name="Omelchenko D."/>
            <person name="Novikova G."/>
            <person name="Obukhova E."/>
            <person name="Bogdanov V."/>
            <person name="Penin A."/>
            <person name="Logacheva M."/>
        </authorList>
    </citation>
    <scope>NUCLEOTIDE SEQUENCE</scope>
    <source>
        <strain evidence="2">Hsosn_3</strain>
        <tissue evidence="2">Leaf</tissue>
    </source>
</reference>
<evidence type="ECO:0000313" key="2">
    <source>
        <dbReference type="EMBL" id="KAK1384036.1"/>
    </source>
</evidence>
<sequence length="158" mass="17937">MQNRPPNRGRILLRPQSTVGELLGARQATHWVSSKEKTSSHDNAIADEIYSWMSTILDEVRQMVCFFPMREVNKSDLDECVRNLATTALPDPIHHALQSHYVRVATGLLRQILKDNDKVIAEENLPEKALLVHDAGNDEATDYNQEDVDEDARMFPLS</sequence>
<name>A0AAD8IEI2_9APIA</name>
<comment type="caution">
    <text evidence="2">The sequence shown here is derived from an EMBL/GenBank/DDBJ whole genome shotgun (WGS) entry which is preliminary data.</text>
</comment>
<proteinExistence type="predicted"/>
<evidence type="ECO:0000313" key="3">
    <source>
        <dbReference type="Proteomes" id="UP001237642"/>
    </source>
</evidence>
<organism evidence="2 3">
    <name type="scientific">Heracleum sosnowskyi</name>
    <dbReference type="NCBI Taxonomy" id="360622"/>
    <lineage>
        <taxon>Eukaryota</taxon>
        <taxon>Viridiplantae</taxon>
        <taxon>Streptophyta</taxon>
        <taxon>Embryophyta</taxon>
        <taxon>Tracheophyta</taxon>
        <taxon>Spermatophyta</taxon>
        <taxon>Magnoliopsida</taxon>
        <taxon>eudicotyledons</taxon>
        <taxon>Gunneridae</taxon>
        <taxon>Pentapetalae</taxon>
        <taxon>asterids</taxon>
        <taxon>campanulids</taxon>
        <taxon>Apiales</taxon>
        <taxon>Apiaceae</taxon>
        <taxon>Apioideae</taxon>
        <taxon>apioid superclade</taxon>
        <taxon>Tordylieae</taxon>
        <taxon>Tordyliinae</taxon>
        <taxon>Heracleum</taxon>
    </lineage>
</organism>
<dbReference type="AlphaFoldDB" id="A0AAD8IEI2"/>
<protein>
    <submittedName>
        <fullName evidence="2">Uncharacterized protein</fullName>
    </submittedName>
</protein>
<accession>A0AAD8IEI2</accession>
<keyword evidence="3" id="KW-1185">Reference proteome</keyword>
<reference evidence="2" key="2">
    <citation type="submission" date="2023-05" db="EMBL/GenBank/DDBJ databases">
        <authorList>
            <person name="Schelkunov M.I."/>
        </authorList>
    </citation>
    <scope>NUCLEOTIDE SEQUENCE</scope>
    <source>
        <strain evidence="2">Hsosn_3</strain>
        <tissue evidence="2">Leaf</tissue>
    </source>
</reference>
<evidence type="ECO:0000256" key="1">
    <source>
        <dbReference type="SAM" id="MobiDB-lite"/>
    </source>
</evidence>
<dbReference type="Proteomes" id="UP001237642">
    <property type="component" value="Unassembled WGS sequence"/>
</dbReference>
<dbReference type="EMBL" id="JAUIZM010000005">
    <property type="protein sequence ID" value="KAK1384036.1"/>
    <property type="molecule type" value="Genomic_DNA"/>
</dbReference>
<gene>
    <name evidence="2" type="ORF">POM88_021771</name>
</gene>